<reference evidence="1 2" key="1">
    <citation type="submission" date="2024-04" db="EMBL/GenBank/DDBJ databases">
        <title>Novel genus in family Flammeovirgaceae.</title>
        <authorList>
            <person name="Nguyen T.H."/>
            <person name="Vuong T.Q."/>
            <person name="Le H."/>
            <person name="Kim S.-G."/>
        </authorList>
    </citation>
    <scope>NUCLEOTIDE SEQUENCE [LARGE SCALE GENOMIC DNA]</scope>
    <source>
        <strain evidence="1 2">JCM 23209</strain>
    </source>
</reference>
<keyword evidence="2" id="KW-1185">Reference proteome</keyword>
<name>A0AAW9SL09_9BACT</name>
<evidence type="ECO:0000313" key="1">
    <source>
        <dbReference type="EMBL" id="MEN7551546.1"/>
    </source>
</evidence>
<dbReference type="Proteomes" id="UP001403385">
    <property type="component" value="Unassembled WGS sequence"/>
</dbReference>
<dbReference type="RefSeq" id="WP_346824327.1">
    <property type="nucleotide sequence ID" value="NZ_JBDKWZ010000023.1"/>
</dbReference>
<gene>
    <name evidence="1" type="ORF">AAG747_26760</name>
</gene>
<dbReference type="EMBL" id="JBDKWZ010000023">
    <property type="protein sequence ID" value="MEN7551546.1"/>
    <property type="molecule type" value="Genomic_DNA"/>
</dbReference>
<comment type="caution">
    <text evidence="1">The sequence shown here is derived from an EMBL/GenBank/DDBJ whole genome shotgun (WGS) entry which is preliminary data.</text>
</comment>
<protein>
    <submittedName>
        <fullName evidence="1">Uncharacterized protein</fullName>
    </submittedName>
</protein>
<organism evidence="1 2">
    <name type="scientific">Rapidithrix thailandica</name>
    <dbReference type="NCBI Taxonomy" id="413964"/>
    <lineage>
        <taxon>Bacteria</taxon>
        <taxon>Pseudomonadati</taxon>
        <taxon>Bacteroidota</taxon>
        <taxon>Cytophagia</taxon>
        <taxon>Cytophagales</taxon>
        <taxon>Flammeovirgaceae</taxon>
        <taxon>Rapidithrix</taxon>
    </lineage>
</organism>
<accession>A0AAW9SL09</accession>
<evidence type="ECO:0000313" key="2">
    <source>
        <dbReference type="Proteomes" id="UP001403385"/>
    </source>
</evidence>
<proteinExistence type="predicted"/>
<sequence>MSNLSNIGFDIQSEDDFYSLVEKAYEKSTPLKTVKGTYFQFSDESGAELWIQMNKKNELIGMNPHFKGKSKRKVSVTSSIDRPESILDGAFHSWADPLEDDHPESGAYPFVFDVPNHKKYEGIETPQIIEIQLSAFAQEFEYYESEGAFENGQEGEPKWASQSFVPSGLFKPGEGDDPNPPEALGLFTGIIKEFEKRKNEFTGQEFYWLLVDTLGGEIDVLTDLRFFENTSPGIGGIVHGQFWLSGSILTEPKVVEKPKGGFLKSLFDNK</sequence>
<dbReference type="AlphaFoldDB" id="A0AAW9SL09"/>